<organism evidence="7 8">
    <name type="scientific">Budvicia aquatica</name>
    <dbReference type="NCBI Taxonomy" id="82979"/>
    <lineage>
        <taxon>Bacteria</taxon>
        <taxon>Pseudomonadati</taxon>
        <taxon>Pseudomonadota</taxon>
        <taxon>Gammaproteobacteria</taxon>
        <taxon>Enterobacterales</taxon>
        <taxon>Budviciaceae</taxon>
        <taxon>Budvicia</taxon>
    </lineage>
</organism>
<keyword evidence="3" id="KW-0378">Hydrolase</keyword>
<keyword evidence="4" id="KW-0862">Zinc</keyword>
<dbReference type="InterPro" id="IPR016193">
    <property type="entry name" value="Cytidine_deaminase-like"/>
</dbReference>
<feature type="domain" description="CMP/dCMP-type deaminase" evidence="6">
    <location>
        <begin position="346"/>
        <end position="444"/>
    </location>
</feature>
<comment type="caution">
    <text evidence="7">The sequence shown here is derived from an EMBL/GenBank/DDBJ whole genome shotgun (WGS) entry which is preliminary data.</text>
</comment>
<dbReference type="InterPro" id="IPR027417">
    <property type="entry name" value="P-loop_NTPase"/>
</dbReference>
<feature type="region of interest" description="Disordered" evidence="5">
    <location>
        <begin position="1"/>
        <end position="22"/>
    </location>
</feature>
<dbReference type="GO" id="GO:0008270">
    <property type="term" value="F:zinc ion binding"/>
    <property type="evidence" value="ECO:0007669"/>
    <property type="project" value="InterPro"/>
</dbReference>
<evidence type="ECO:0000313" key="7">
    <source>
        <dbReference type="EMBL" id="PHI29433.1"/>
    </source>
</evidence>
<evidence type="ECO:0000256" key="5">
    <source>
        <dbReference type="SAM" id="MobiDB-lite"/>
    </source>
</evidence>
<sequence length="531" mass="60314">MVEAAQKTPQKRDKKKDSISTSSMEFLNSRQSKDIYLGLCGYVGCGMRTINEIAEEISKEWDYNVVHIRISALLESPLYFELKALTASKSTQVNRHLKLQDIANKLRKHYNRNELLAEAAIAAIATEKINIDYTNDAYKGTVFIIDQFKRPEEVELFRVIYQHNFYLLGVLRDLDYRIPNLIADESTKDDLHLIINIDNKSSHQHGQRTGETILDSDFFIKNNFSQKSELKKKIERFFGLIHGKNGLTPTFNEKGMYAAFSTSLQSACLSRQVGAALFDDEGNLLAVGKNDVPKAGGGLYSSDDFDNDHRCVHKSGKCYNDTNKLKIKERIKNVLSNEVSAVLGISAGQTVADINLARLLNSLDKIAEGIYKDSKISSVMEYSRSIHAEMDVITSMARKQNGDTKDKILYTTTYPCHNCARHIVAAGIKKVVYIEPFDKSLALDLHNDAITKNEESSKVIFCDFEGVSPRRYNKFFRPTDERKDDETGTANKFNVRYKNHIDVQYLDDYRKYESAVAKKFITEIAKPEPQQ</sequence>
<dbReference type="RefSeq" id="WP_029092939.1">
    <property type="nucleotide sequence ID" value="NZ_PDDX01000001.1"/>
</dbReference>
<dbReference type="EMBL" id="PDDX01000001">
    <property type="protein sequence ID" value="PHI29433.1"/>
    <property type="molecule type" value="Genomic_DNA"/>
</dbReference>
<dbReference type="InterPro" id="IPR015517">
    <property type="entry name" value="dCMP_deaminase-rel"/>
</dbReference>
<reference evidence="8" key="1">
    <citation type="submission" date="2017-09" db="EMBL/GenBank/DDBJ databases">
        <title>FDA dAtabase for Regulatory Grade micrObial Sequences (FDA-ARGOS): Supporting development and validation of Infectious Disease Dx tests.</title>
        <authorList>
            <person name="Minogue T."/>
            <person name="Wolcott M."/>
            <person name="Wasieloski L."/>
            <person name="Aguilar W."/>
            <person name="Moore D."/>
            <person name="Tallon L."/>
            <person name="Sadzewicz L."/>
            <person name="Ott S."/>
            <person name="Zhao X."/>
            <person name="Nagaraj S."/>
            <person name="Vavikolanu K."/>
            <person name="Aluvathingal J."/>
            <person name="Nadendla S."/>
            <person name="Sichtig H."/>
        </authorList>
    </citation>
    <scope>NUCLEOTIDE SEQUENCE [LARGE SCALE GENOMIC DNA]</scope>
    <source>
        <strain evidence="8">FDAARGOS_387</strain>
    </source>
</reference>
<dbReference type="InterPro" id="IPR016192">
    <property type="entry name" value="APOBEC/CMP_deaminase_Zn-bd"/>
</dbReference>
<keyword evidence="2" id="KW-0479">Metal-binding</keyword>
<proteinExistence type="inferred from homology"/>
<accession>A0A2C6DL59</accession>
<evidence type="ECO:0000256" key="4">
    <source>
        <dbReference type="ARBA" id="ARBA00022833"/>
    </source>
</evidence>
<gene>
    <name evidence="7" type="ORF">CRN84_08870</name>
</gene>
<dbReference type="Proteomes" id="UP000224974">
    <property type="component" value="Unassembled WGS sequence"/>
</dbReference>
<dbReference type="InterPro" id="IPR002125">
    <property type="entry name" value="CMP_dCMP_dom"/>
</dbReference>
<dbReference type="OrthoDB" id="9788517at2"/>
<dbReference type="GO" id="GO:0005737">
    <property type="term" value="C:cytoplasm"/>
    <property type="evidence" value="ECO:0007669"/>
    <property type="project" value="TreeGrafter"/>
</dbReference>
<dbReference type="Pfam" id="PF00383">
    <property type="entry name" value="dCMP_cyt_deam_1"/>
    <property type="match status" value="1"/>
</dbReference>
<evidence type="ECO:0000313" key="8">
    <source>
        <dbReference type="Proteomes" id="UP000224974"/>
    </source>
</evidence>
<evidence type="ECO:0000256" key="1">
    <source>
        <dbReference type="ARBA" id="ARBA00006576"/>
    </source>
</evidence>
<comment type="similarity">
    <text evidence="1">Belongs to the cytidine and deoxycytidylate deaminase family.</text>
</comment>
<dbReference type="Gene3D" id="3.40.50.300">
    <property type="entry name" value="P-loop containing nucleotide triphosphate hydrolases"/>
    <property type="match status" value="1"/>
</dbReference>
<dbReference type="PANTHER" id="PTHR11086">
    <property type="entry name" value="DEOXYCYTIDYLATE DEAMINASE-RELATED"/>
    <property type="match status" value="1"/>
</dbReference>
<protein>
    <submittedName>
        <fullName evidence="7">Cytidine deaminase</fullName>
    </submittedName>
</protein>
<dbReference type="NCBIfam" id="NF041025">
    <property type="entry name" value="antiphage_deaminase"/>
    <property type="match status" value="1"/>
</dbReference>
<evidence type="ECO:0000256" key="2">
    <source>
        <dbReference type="ARBA" id="ARBA00022723"/>
    </source>
</evidence>
<keyword evidence="8" id="KW-1185">Reference proteome</keyword>
<dbReference type="PANTHER" id="PTHR11086:SF18">
    <property type="entry name" value="DEOXYCYTIDYLATE DEAMINASE"/>
    <property type="match status" value="1"/>
</dbReference>
<evidence type="ECO:0000256" key="3">
    <source>
        <dbReference type="ARBA" id="ARBA00022801"/>
    </source>
</evidence>
<dbReference type="PROSITE" id="PS51747">
    <property type="entry name" value="CYT_DCMP_DEAMINASES_2"/>
    <property type="match status" value="1"/>
</dbReference>
<dbReference type="Gene3D" id="3.40.140.10">
    <property type="entry name" value="Cytidine Deaminase, domain 2"/>
    <property type="match status" value="1"/>
</dbReference>
<dbReference type="SUPFAM" id="SSF53927">
    <property type="entry name" value="Cytidine deaminase-like"/>
    <property type="match status" value="1"/>
</dbReference>
<dbReference type="GO" id="GO:0004132">
    <property type="term" value="F:dCMP deaminase activity"/>
    <property type="evidence" value="ECO:0007669"/>
    <property type="project" value="TreeGrafter"/>
</dbReference>
<dbReference type="PROSITE" id="PS00903">
    <property type="entry name" value="CYT_DCMP_DEAMINASES_1"/>
    <property type="match status" value="1"/>
</dbReference>
<name>A0A2C6DL59_9GAMM</name>
<dbReference type="AlphaFoldDB" id="A0A2C6DL59"/>
<dbReference type="STRING" id="1111728.GCA_000427805_00312"/>
<evidence type="ECO:0000259" key="6">
    <source>
        <dbReference type="PROSITE" id="PS51747"/>
    </source>
</evidence>